<dbReference type="InterPro" id="IPR013762">
    <property type="entry name" value="Integrase-like_cat_sf"/>
</dbReference>
<reference evidence="3 4" key="1">
    <citation type="submission" date="2019-03" db="EMBL/GenBank/DDBJ databases">
        <title>Halomonas marinisediminis sp. nov., a moderately halophilic bacterium isolated from the Bohai Gulf.</title>
        <authorList>
            <person name="Ji X."/>
        </authorList>
    </citation>
    <scope>NUCLEOTIDE SEQUENCE [LARGE SCALE GENOMIC DNA]</scope>
    <source>
        <strain evidence="3 4">204</strain>
    </source>
</reference>
<proteinExistence type="predicted"/>
<dbReference type="Gene3D" id="1.10.443.10">
    <property type="entry name" value="Intergrase catalytic core"/>
    <property type="match status" value="1"/>
</dbReference>
<evidence type="ECO:0000259" key="2">
    <source>
        <dbReference type="PROSITE" id="PS51898"/>
    </source>
</evidence>
<dbReference type="EMBL" id="SLTR01000315">
    <property type="protein sequence ID" value="TDA87957.1"/>
    <property type="molecule type" value="Genomic_DNA"/>
</dbReference>
<keyword evidence="1" id="KW-0233">DNA recombination</keyword>
<accession>A0ABY2D2F0</accession>
<evidence type="ECO:0000256" key="1">
    <source>
        <dbReference type="ARBA" id="ARBA00023172"/>
    </source>
</evidence>
<dbReference type="InterPro" id="IPR002104">
    <property type="entry name" value="Integrase_catalytic"/>
</dbReference>
<keyword evidence="4" id="KW-1185">Reference proteome</keyword>
<dbReference type="PROSITE" id="PS51898">
    <property type="entry name" value="TYR_RECOMBINASE"/>
    <property type="match status" value="1"/>
</dbReference>
<dbReference type="Proteomes" id="UP000294823">
    <property type="component" value="Unassembled WGS sequence"/>
</dbReference>
<gene>
    <name evidence="3" type="ORF">E0702_16830</name>
</gene>
<comment type="caution">
    <text evidence="3">The sequence shown here is derived from an EMBL/GenBank/DDBJ whole genome shotgun (WGS) entry which is preliminary data.</text>
</comment>
<evidence type="ECO:0000313" key="4">
    <source>
        <dbReference type="Proteomes" id="UP000294823"/>
    </source>
</evidence>
<dbReference type="SUPFAM" id="SSF56349">
    <property type="entry name" value="DNA breaking-rejoining enzymes"/>
    <property type="match status" value="1"/>
</dbReference>
<feature type="non-terminal residue" evidence="3">
    <location>
        <position position="1"/>
    </location>
</feature>
<evidence type="ECO:0000313" key="3">
    <source>
        <dbReference type="EMBL" id="TDA87957.1"/>
    </source>
</evidence>
<protein>
    <submittedName>
        <fullName evidence="3">Site-specific integrase</fullName>
    </submittedName>
</protein>
<organism evidence="3 4">
    <name type="scientific">Halomonas marinisediminis</name>
    <dbReference type="NCBI Taxonomy" id="2546095"/>
    <lineage>
        <taxon>Bacteria</taxon>
        <taxon>Pseudomonadati</taxon>
        <taxon>Pseudomonadota</taxon>
        <taxon>Gammaproteobacteria</taxon>
        <taxon>Oceanospirillales</taxon>
        <taxon>Halomonadaceae</taxon>
        <taxon>Halomonas</taxon>
    </lineage>
</organism>
<feature type="domain" description="Tyr recombinase" evidence="2">
    <location>
        <begin position="1"/>
        <end position="96"/>
    </location>
</feature>
<dbReference type="InterPro" id="IPR011010">
    <property type="entry name" value="DNA_brk_join_enz"/>
</dbReference>
<name>A0ABY2D2F0_9GAMM</name>
<feature type="non-terminal residue" evidence="3">
    <location>
        <position position="96"/>
    </location>
</feature>
<sequence>DWLQPEQAFRMIKAAEGVDPEFGILLHFLLYTGCRLNEGLGLTCDKLIIDEAFAYLPQTKNEDPRGVHLPPVLVAALANHPRGLSRGKEKVFRFRK</sequence>